<dbReference type="Gene3D" id="2.40.270.10">
    <property type="entry name" value="DNA-directed RNA polymerase, subunit 2, domain 6"/>
    <property type="match status" value="1"/>
</dbReference>
<feature type="domain" description="DNA-directed RNA polymerase subunit 2 hybrid-binding" evidence="7">
    <location>
        <begin position="1"/>
        <end position="150"/>
    </location>
</feature>
<dbReference type="InterPro" id="IPR007641">
    <property type="entry name" value="RNA_pol_Rpb2_7"/>
</dbReference>
<evidence type="ECO:0000313" key="9">
    <source>
        <dbReference type="EnsemblMetazoa" id="MESCA007929-PA"/>
    </source>
</evidence>
<keyword evidence="4" id="KW-0808">Transferase</keyword>
<evidence type="ECO:0000256" key="3">
    <source>
        <dbReference type="ARBA" id="ARBA00022478"/>
    </source>
</evidence>
<organism evidence="9 10">
    <name type="scientific">Megaselia scalaris</name>
    <name type="common">Humpbacked fly</name>
    <name type="synonym">Phora scalaris</name>
    <dbReference type="NCBI Taxonomy" id="36166"/>
    <lineage>
        <taxon>Eukaryota</taxon>
        <taxon>Metazoa</taxon>
        <taxon>Ecdysozoa</taxon>
        <taxon>Arthropoda</taxon>
        <taxon>Hexapoda</taxon>
        <taxon>Insecta</taxon>
        <taxon>Pterygota</taxon>
        <taxon>Neoptera</taxon>
        <taxon>Endopterygota</taxon>
        <taxon>Diptera</taxon>
        <taxon>Brachycera</taxon>
        <taxon>Muscomorpha</taxon>
        <taxon>Platypezoidea</taxon>
        <taxon>Phoridae</taxon>
        <taxon>Megaseliini</taxon>
        <taxon>Megaselia</taxon>
    </lineage>
</organism>
<dbReference type="FunFam" id="2.40.270.10:FF:000011">
    <property type="entry name" value="DNA-directed RNA polymerase subunit beta"/>
    <property type="match status" value="1"/>
</dbReference>
<dbReference type="HOGENOM" id="CLU_000524_2_1_1"/>
<dbReference type="EnsemblMetazoa" id="MESCA007929-RA">
    <property type="protein sequence ID" value="MESCA007929-PA"/>
    <property type="gene ID" value="MESCA007929"/>
</dbReference>
<reference evidence="9" key="2">
    <citation type="submission" date="2015-06" db="UniProtKB">
        <authorList>
            <consortium name="EnsemblMetazoa"/>
        </authorList>
    </citation>
    <scope>IDENTIFICATION</scope>
</reference>
<evidence type="ECO:0000256" key="1">
    <source>
        <dbReference type="ARBA" id="ARBA00006835"/>
    </source>
</evidence>
<dbReference type="GO" id="GO:0003677">
    <property type="term" value="F:DNA binding"/>
    <property type="evidence" value="ECO:0007669"/>
    <property type="project" value="InterPro"/>
</dbReference>
<dbReference type="InterPro" id="IPR007120">
    <property type="entry name" value="DNA-dir_RNAP_su2_dom"/>
</dbReference>
<dbReference type="EMBL" id="CAQQ02199606">
    <property type="status" value="NOT_ANNOTATED_CDS"/>
    <property type="molecule type" value="Genomic_DNA"/>
</dbReference>
<comment type="similarity">
    <text evidence="1">Belongs to the RNA polymerase beta chain family.</text>
</comment>
<evidence type="ECO:0000259" key="7">
    <source>
        <dbReference type="Pfam" id="PF00562"/>
    </source>
</evidence>
<dbReference type="InterPro" id="IPR007121">
    <property type="entry name" value="RNA_pol_bsu_CS"/>
</dbReference>
<dbReference type="OMA" id="RTSEMVC"/>
<dbReference type="Pfam" id="PF00562">
    <property type="entry name" value="RNA_pol_Rpb2_6"/>
    <property type="match status" value="1"/>
</dbReference>
<dbReference type="GO" id="GO:0000428">
    <property type="term" value="C:DNA-directed RNA polymerase complex"/>
    <property type="evidence" value="ECO:0007669"/>
    <property type="project" value="UniProtKB-KW"/>
</dbReference>
<dbReference type="STRING" id="36166.T1GVW1"/>
<evidence type="ECO:0000256" key="6">
    <source>
        <dbReference type="ARBA" id="ARBA00023163"/>
    </source>
</evidence>
<dbReference type="AlphaFoldDB" id="T1GVW1"/>
<evidence type="ECO:0000256" key="5">
    <source>
        <dbReference type="ARBA" id="ARBA00022695"/>
    </source>
</evidence>
<dbReference type="SUPFAM" id="SSF64484">
    <property type="entry name" value="beta and beta-prime subunits of DNA dependent RNA-polymerase"/>
    <property type="match status" value="1"/>
</dbReference>
<accession>T1GVW1</accession>
<sequence length="198" mass="22046">QIGDKFSSRHGQKGVTGLIVEQEDLPFNDFGICPDMVMNPHGFPSRMTVGKTLELLGGKAGLLEGKFHYGTAFGGSKCSDIQEELFKHGFNYMGKDYFYSGITGESLEAYIYSGPVYYQKLKHMVQDKMHARARGPKAVLTRQPTQGRSREGGLRLGEMERDCLISYGASMLIMERLMISSDAFEVDVCTPPPIFQVK</sequence>
<feature type="domain" description="RNA polymerase Rpb2" evidence="8">
    <location>
        <begin position="152"/>
        <end position="190"/>
    </location>
</feature>
<dbReference type="GO" id="GO:0032549">
    <property type="term" value="F:ribonucleoside binding"/>
    <property type="evidence" value="ECO:0007669"/>
    <property type="project" value="InterPro"/>
</dbReference>
<dbReference type="PROSITE" id="PS01166">
    <property type="entry name" value="RNA_POL_BETA"/>
    <property type="match status" value="1"/>
</dbReference>
<keyword evidence="10" id="KW-1185">Reference proteome</keyword>
<keyword evidence="3" id="KW-0240">DNA-directed RNA polymerase</keyword>
<dbReference type="GO" id="GO:0003899">
    <property type="term" value="F:DNA-directed RNA polymerase activity"/>
    <property type="evidence" value="ECO:0007669"/>
    <property type="project" value="UniProtKB-EC"/>
</dbReference>
<dbReference type="GO" id="GO:0006351">
    <property type="term" value="P:DNA-templated transcription"/>
    <property type="evidence" value="ECO:0007669"/>
    <property type="project" value="InterPro"/>
</dbReference>
<dbReference type="InterPro" id="IPR037033">
    <property type="entry name" value="DNA-dir_RNAP_su2_hyb_sf"/>
</dbReference>
<reference evidence="10" key="1">
    <citation type="submission" date="2013-02" db="EMBL/GenBank/DDBJ databases">
        <authorList>
            <person name="Hughes D."/>
        </authorList>
    </citation>
    <scope>NUCLEOTIDE SEQUENCE</scope>
    <source>
        <strain>Durham</strain>
        <strain evidence="10">NC isolate 2 -- Noor lab</strain>
    </source>
</reference>
<name>T1GVW1_MEGSC</name>
<proteinExistence type="inferred from homology"/>
<dbReference type="PANTHER" id="PTHR20856">
    <property type="entry name" value="DNA-DIRECTED RNA POLYMERASE I SUBUNIT 2"/>
    <property type="match status" value="1"/>
</dbReference>
<evidence type="ECO:0000313" key="10">
    <source>
        <dbReference type="Proteomes" id="UP000015102"/>
    </source>
</evidence>
<dbReference type="InterPro" id="IPR015712">
    <property type="entry name" value="DNA-dir_RNA_pol_su2"/>
</dbReference>
<evidence type="ECO:0000256" key="2">
    <source>
        <dbReference type="ARBA" id="ARBA00012418"/>
    </source>
</evidence>
<keyword evidence="6" id="KW-0804">Transcription</keyword>
<dbReference type="Pfam" id="PF04560">
    <property type="entry name" value="RNA_pol_Rpb2_7"/>
    <property type="match status" value="1"/>
</dbReference>
<evidence type="ECO:0000259" key="8">
    <source>
        <dbReference type="Pfam" id="PF04560"/>
    </source>
</evidence>
<dbReference type="EC" id="2.7.7.6" evidence="2"/>
<dbReference type="Gene3D" id="3.90.1800.10">
    <property type="entry name" value="RNA polymerase alpha subunit dimerisation domain"/>
    <property type="match status" value="1"/>
</dbReference>
<keyword evidence="5" id="KW-0548">Nucleotidyltransferase</keyword>
<protein>
    <recommendedName>
        <fullName evidence="2">DNA-directed RNA polymerase</fullName>
        <ecNumber evidence="2">2.7.7.6</ecNumber>
    </recommendedName>
</protein>
<dbReference type="Proteomes" id="UP000015102">
    <property type="component" value="Unassembled WGS sequence"/>
</dbReference>
<evidence type="ECO:0000256" key="4">
    <source>
        <dbReference type="ARBA" id="ARBA00022679"/>
    </source>
</evidence>